<evidence type="ECO:0000313" key="4">
    <source>
        <dbReference type="Proteomes" id="UP000199758"/>
    </source>
</evidence>
<dbReference type="InterPro" id="IPR036426">
    <property type="entry name" value="Bulb-type_lectin_dom_sf"/>
</dbReference>
<feature type="domain" description="Bulb-type lectin" evidence="2">
    <location>
        <begin position="1190"/>
        <end position="1306"/>
    </location>
</feature>
<dbReference type="SUPFAM" id="SSF51110">
    <property type="entry name" value="alpha-D-mannose-specific plant lectins"/>
    <property type="match status" value="2"/>
</dbReference>
<protein>
    <submittedName>
        <fullName evidence="3">D-mannose binding lectin</fullName>
    </submittedName>
</protein>
<organism evidence="3 4">
    <name type="scientific">Hydrocarboniphaga daqingensis</name>
    <dbReference type="NCBI Taxonomy" id="490188"/>
    <lineage>
        <taxon>Bacteria</taxon>
        <taxon>Pseudomonadati</taxon>
        <taxon>Pseudomonadota</taxon>
        <taxon>Gammaproteobacteria</taxon>
        <taxon>Nevskiales</taxon>
        <taxon>Nevskiaceae</taxon>
        <taxon>Hydrocarboniphaga</taxon>
    </lineage>
</organism>
<dbReference type="SMART" id="SM00108">
    <property type="entry name" value="B_lectin"/>
    <property type="match status" value="2"/>
</dbReference>
<dbReference type="PROSITE" id="PS50927">
    <property type="entry name" value="BULB_LECTIN"/>
    <property type="match status" value="2"/>
</dbReference>
<dbReference type="InterPro" id="IPR018247">
    <property type="entry name" value="EF_Hand_1_Ca_BS"/>
</dbReference>
<evidence type="ECO:0000313" key="3">
    <source>
        <dbReference type="EMBL" id="SHG79098.1"/>
    </source>
</evidence>
<evidence type="ECO:0000259" key="2">
    <source>
        <dbReference type="PROSITE" id="PS50927"/>
    </source>
</evidence>
<dbReference type="Proteomes" id="UP000199758">
    <property type="component" value="Unassembled WGS sequence"/>
</dbReference>
<dbReference type="RefSeq" id="WP_084083220.1">
    <property type="nucleotide sequence ID" value="NZ_FQWZ01000003.1"/>
</dbReference>
<gene>
    <name evidence="3" type="ORF">SAMN04488068_1374</name>
</gene>
<feature type="domain" description="Bulb-type lectin" evidence="2">
    <location>
        <begin position="1074"/>
        <end position="1189"/>
    </location>
</feature>
<feature type="region of interest" description="Disordered" evidence="1">
    <location>
        <begin position="1049"/>
        <end position="1071"/>
    </location>
</feature>
<dbReference type="GO" id="GO:0030246">
    <property type="term" value="F:carbohydrate binding"/>
    <property type="evidence" value="ECO:0007669"/>
    <property type="project" value="UniProtKB-KW"/>
</dbReference>
<dbReference type="STRING" id="490188.SAMN04488068_1374"/>
<dbReference type="CDD" id="cd00028">
    <property type="entry name" value="B_lectin"/>
    <property type="match status" value="1"/>
</dbReference>
<dbReference type="InterPro" id="IPR001480">
    <property type="entry name" value="Bulb-type_lectin_dom"/>
</dbReference>
<name>A0A1M5MP62_9GAMM</name>
<dbReference type="PROSITE" id="PS51257">
    <property type="entry name" value="PROKAR_LIPOPROTEIN"/>
    <property type="match status" value="1"/>
</dbReference>
<proteinExistence type="predicted"/>
<evidence type="ECO:0000256" key="1">
    <source>
        <dbReference type="SAM" id="MobiDB-lite"/>
    </source>
</evidence>
<dbReference type="Gene3D" id="2.90.10.10">
    <property type="entry name" value="Bulb-type lectin domain"/>
    <property type="match status" value="4"/>
</dbReference>
<keyword evidence="4" id="KW-1185">Reference proteome</keyword>
<sequence>MAVKRVSRQRLVSGLLGGVLTLLLTACDTPTRVADAAGAAGPVLDNVNGTLNGSERIDPPKPPLVPQRGAGEVAGRHIALGRLADAQVVVSPADQLETIVARGTSDTAGRFSLNFEAGTENFDSQYLLVRVIGGSDLDADGDGTADTSGTPNQGEWRLLILGRELREKSVSVTVLSDAAFRAVYPFLATLPPSSIRYALDEFAYAVLKDDIDGDGFISYADVVAFNPNRAGDRAKLEIRYDDVYVADGSGQRLIDHYHANRLGDISRRVSEIFSGYLLMDLPDPKTIAKAFATVTVRTTGGGRVTSPQQRRIDVSDEKPEIRLTFDREIATPPFQLVATPDADFRFSRWVGCPQVNADGSCTVDISTLKEQLVSAQFLLSENQLNPNAGLGKEVVLPDAPGVFGVSMTGFEPAEAVPLTQAALADAAAARPVAAKTARTGRIVLSTTLDGTPQSASMRAVIDRIAVNDLVDTGIMDTPLVRVNRIVSPPTAIGSLFYRAVYEVTEMTLLEAYGQFSAEAPDTEIGLDDLTGVSYQDVDAADQLVTLELPARVTRSFIPGPNPSGSDQPLGLCPKDQVYEEIFALEPTSDGRPVVLCIPENVPPLAADENCGSGQTAIEVLDGRRYCVASSAVGNARPESGTAGKPSNTLLIGVDPSPAVSLARRQPAREVFLAGYGRAFDLGNNMYLTKAPQDGGLAIVEATRTMPVYDRAEAQRLQQTTCELNPYAEGCQAWGNGPTPLLSARTASRSGFDIFPSGFGFDLGTENLKAEIGLQLNLNARATGNFNYKLFSFNPYVRANTSGFLRITPSVEVNLVAELGRVWGADGRTADDEDNPSATLERSLFSFDYATKAGGAAAIFTGELRSSMGVEVKGTAQLQNKLRLPIIVSWDGNANISLFGSKDISLAVVPELQFTYVLTGEANLTVEPFLEFAVINGLRAVAPELTKVSLRGFVQGEMILAGPTLSITNEPEQRAIQENKTVCLDGEGGLAFNAYYGLRSELEITTRDQPVDDIVSFSRTHQIGEWKWKFASYGWDFKFSEGKLAEPASESNGFSVTNVADEPEPCTGGLRPENEDYTANTGDLQLRDNAFVATATRQLVMQEDGNLVLYEYDGEAGEQGAPIWATGTNGTFNVRMVYQRDGNLVLYNLRNEPIWASGTQRYPNSELRITADDELQIYDKDREIAVWGYELTQKAGAFTLKPGDYIVTPNRTLYMQRDGNLVLYRFNPDRNRDDPALWASNTSGNSGAAAVFQEDGNLVVYADGGDGRALWASNTGDRARDGTLELTRDGNLELRSASGETVFSTNTAGR</sequence>
<dbReference type="PROSITE" id="PS00018">
    <property type="entry name" value="EF_HAND_1"/>
    <property type="match status" value="1"/>
</dbReference>
<reference evidence="3 4" key="1">
    <citation type="submission" date="2016-11" db="EMBL/GenBank/DDBJ databases">
        <authorList>
            <person name="Jaros S."/>
            <person name="Januszkiewicz K."/>
            <person name="Wedrychowicz H."/>
        </authorList>
    </citation>
    <scope>NUCLEOTIDE SEQUENCE [LARGE SCALE GENOMIC DNA]</scope>
    <source>
        <strain evidence="3 4">CGMCC 1.7049</strain>
    </source>
</reference>
<accession>A0A1M5MP62</accession>
<dbReference type="EMBL" id="FQWZ01000003">
    <property type="protein sequence ID" value="SHG79098.1"/>
    <property type="molecule type" value="Genomic_DNA"/>
</dbReference>
<keyword evidence="3" id="KW-0430">Lectin</keyword>